<proteinExistence type="predicted"/>
<reference evidence="2" key="1">
    <citation type="submission" date="2010-12" db="EMBL/GenBank/DDBJ databases">
        <title>Complete sequence of plasmid 1 of Asticcacaulis excentricus CB 48.</title>
        <authorList>
            <consortium name="US DOE Joint Genome Institute"/>
            <person name="Lucas S."/>
            <person name="Copeland A."/>
            <person name="Lapidus A."/>
            <person name="Cheng J.-F."/>
            <person name="Bruce D."/>
            <person name="Goodwin L."/>
            <person name="Pitluck S."/>
            <person name="Teshima H."/>
            <person name="Davenport K."/>
            <person name="Detter J.C."/>
            <person name="Han C."/>
            <person name="Tapia R."/>
            <person name="Land M."/>
            <person name="Hauser L."/>
            <person name="Jeffries C."/>
            <person name="Kyrpides N."/>
            <person name="Ivanova N."/>
            <person name="Ovchinnikova G."/>
            <person name="Brun Y.V."/>
            <person name="Woyke T."/>
        </authorList>
    </citation>
    <scope>NUCLEOTIDE SEQUENCE [LARGE SCALE GENOMIC DNA]</scope>
    <source>
        <strain evidence="2">ATCC 15261 / DSM 4724 / KCTC 12464 / NCIMB 9791 / VKM B-1370 / CB 48</strain>
        <plasmid evidence="2">pASTEX01</plasmid>
    </source>
</reference>
<accession>E8RVD2</accession>
<dbReference type="KEGG" id="aex:Astex_3650"/>
<organism evidence="1 2">
    <name type="scientific">Asticcacaulis excentricus (strain ATCC 15261 / DSM 4724 / KCTC 12464 / NCIMB 9791 / VKM B-1370 / CB 48)</name>
    <dbReference type="NCBI Taxonomy" id="573065"/>
    <lineage>
        <taxon>Bacteria</taxon>
        <taxon>Pseudomonadati</taxon>
        <taxon>Pseudomonadota</taxon>
        <taxon>Alphaproteobacteria</taxon>
        <taxon>Caulobacterales</taxon>
        <taxon>Caulobacteraceae</taxon>
        <taxon>Asticcacaulis</taxon>
    </lineage>
</organism>
<evidence type="ECO:0000313" key="2">
    <source>
        <dbReference type="Proteomes" id="UP000001492"/>
    </source>
</evidence>
<keyword evidence="2" id="KW-1185">Reference proteome</keyword>
<dbReference type="Proteomes" id="UP000001492">
    <property type="component" value="Plasmid pASTEX01"/>
</dbReference>
<keyword evidence="1" id="KW-0614">Plasmid</keyword>
<dbReference type="EMBL" id="CP002397">
    <property type="protein sequence ID" value="ADU15273.1"/>
    <property type="molecule type" value="Genomic_DNA"/>
</dbReference>
<dbReference type="AlphaFoldDB" id="E8RVD2"/>
<sequence length="51" mass="5370">MAKGARPAGTRLNGAIAQSRPIITRAIISFESAVPGLGIRSVEMRGFFALL</sequence>
<dbReference type="HOGENOM" id="CLU_3095095_0_0_5"/>
<gene>
    <name evidence="1" type="ordered locus">Astex_3650</name>
</gene>
<geneLocation type="plasmid" evidence="1 2">
    <name>pASTEX01</name>
</geneLocation>
<name>E8RVD2_ASTEC</name>
<protein>
    <submittedName>
        <fullName evidence="1">Uncharacterized protein</fullName>
    </submittedName>
</protein>
<evidence type="ECO:0000313" key="1">
    <source>
        <dbReference type="EMBL" id="ADU15273.1"/>
    </source>
</evidence>